<evidence type="ECO:0000313" key="4">
    <source>
        <dbReference type="EMBL" id="UGS38689.1"/>
    </source>
</evidence>
<dbReference type="InterPro" id="IPR036291">
    <property type="entry name" value="NAD(P)-bd_dom_sf"/>
</dbReference>
<dbReference type="PRINTS" id="PR00080">
    <property type="entry name" value="SDRFAMILY"/>
</dbReference>
<dbReference type="EC" id="1.1.1.100" evidence="4"/>
<dbReference type="SMART" id="SM00822">
    <property type="entry name" value="PKS_KR"/>
    <property type="match status" value="1"/>
</dbReference>
<dbReference type="InterPro" id="IPR020904">
    <property type="entry name" value="Sc_DH/Rdtase_CS"/>
</dbReference>
<evidence type="ECO:0000256" key="2">
    <source>
        <dbReference type="ARBA" id="ARBA00023002"/>
    </source>
</evidence>
<dbReference type="NCBIfam" id="NF009466">
    <property type="entry name" value="PRK12826.1-2"/>
    <property type="match status" value="1"/>
</dbReference>
<gene>
    <name evidence="4" type="primary">fabG_15</name>
    <name evidence="4" type="ORF">DSM104329_05119</name>
</gene>
<evidence type="ECO:0000313" key="5">
    <source>
        <dbReference type="Proteomes" id="UP001162834"/>
    </source>
</evidence>
<dbReference type="FunFam" id="3.40.50.720:FF:000084">
    <property type="entry name" value="Short-chain dehydrogenase reductase"/>
    <property type="match status" value="1"/>
</dbReference>
<dbReference type="SUPFAM" id="SSF51735">
    <property type="entry name" value="NAD(P)-binding Rossmann-fold domains"/>
    <property type="match status" value="1"/>
</dbReference>
<dbReference type="Gene3D" id="3.40.50.720">
    <property type="entry name" value="NAD(P)-binding Rossmann-like Domain"/>
    <property type="match status" value="1"/>
</dbReference>
<accession>A0A9E6Y274</accession>
<dbReference type="Pfam" id="PF13561">
    <property type="entry name" value="adh_short_C2"/>
    <property type="match status" value="1"/>
</dbReference>
<feature type="domain" description="Ketoreductase" evidence="3">
    <location>
        <begin position="2"/>
        <end position="173"/>
    </location>
</feature>
<evidence type="ECO:0000259" key="3">
    <source>
        <dbReference type="SMART" id="SM00822"/>
    </source>
</evidence>
<dbReference type="RefSeq" id="WP_259312706.1">
    <property type="nucleotide sequence ID" value="NZ_CP087164.1"/>
</dbReference>
<keyword evidence="5" id="KW-1185">Reference proteome</keyword>
<comment type="similarity">
    <text evidence="1">Belongs to the short-chain dehydrogenases/reductases (SDR) family.</text>
</comment>
<reference evidence="4" key="1">
    <citation type="journal article" date="2022" name="Int. J. Syst. Evol. Microbiol.">
        <title>Pseudomonas aegrilactucae sp. nov. and Pseudomonas morbosilactucae sp. nov., pathogens causing bacterial rot of lettuce in Japan.</title>
        <authorList>
            <person name="Sawada H."/>
            <person name="Fujikawa T."/>
            <person name="Satou M."/>
        </authorList>
    </citation>
    <scope>NUCLEOTIDE SEQUENCE</scope>
    <source>
        <strain evidence="4">0166_1</strain>
    </source>
</reference>
<dbReference type="InterPro" id="IPR002347">
    <property type="entry name" value="SDR_fam"/>
</dbReference>
<dbReference type="Proteomes" id="UP001162834">
    <property type="component" value="Chromosome"/>
</dbReference>
<organism evidence="4 5">
    <name type="scientific">Capillimicrobium parvum</name>
    <dbReference type="NCBI Taxonomy" id="2884022"/>
    <lineage>
        <taxon>Bacteria</taxon>
        <taxon>Bacillati</taxon>
        <taxon>Actinomycetota</taxon>
        <taxon>Thermoleophilia</taxon>
        <taxon>Solirubrobacterales</taxon>
        <taxon>Capillimicrobiaceae</taxon>
        <taxon>Capillimicrobium</taxon>
    </lineage>
</organism>
<proteinExistence type="inferred from homology"/>
<keyword evidence="2 4" id="KW-0560">Oxidoreductase</keyword>
<name>A0A9E6Y274_9ACTN</name>
<dbReference type="PANTHER" id="PTHR42760:SF133">
    <property type="entry name" value="3-OXOACYL-[ACYL-CARRIER-PROTEIN] REDUCTASE"/>
    <property type="match status" value="1"/>
</dbReference>
<sequence>MSVALVTGSTRGIGLAAARRLAQEGYTVVVNGTDEAAARERADGLGGDALAFDVSDAAAVQAAARELFKRHKRLDVLVNNAGVLEDALLGMIKPERVFDVNAIGVLNVMQACARLIARGGGGSIVNVASIIGVVGNTGQVAYGGSKAAVIGMTRSAAKELAPQNVRVNAVAPGFIDTDMTRALPEEVFDERVASVGLGRAGTPEEVADAIAFLASDRAGYITGQVLGVDGGMVI</sequence>
<dbReference type="EMBL" id="CP087164">
    <property type="protein sequence ID" value="UGS38689.1"/>
    <property type="molecule type" value="Genomic_DNA"/>
</dbReference>
<dbReference type="PROSITE" id="PS00061">
    <property type="entry name" value="ADH_SHORT"/>
    <property type="match status" value="1"/>
</dbReference>
<dbReference type="KEGG" id="sbae:DSM104329_05119"/>
<dbReference type="AlphaFoldDB" id="A0A9E6Y274"/>
<dbReference type="PANTHER" id="PTHR42760">
    <property type="entry name" value="SHORT-CHAIN DEHYDROGENASES/REDUCTASES FAMILY MEMBER"/>
    <property type="match status" value="1"/>
</dbReference>
<dbReference type="GO" id="GO:0004316">
    <property type="term" value="F:3-oxoacyl-[acyl-carrier-protein] reductase (NADPH) activity"/>
    <property type="evidence" value="ECO:0007669"/>
    <property type="project" value="UniProtKB-EC"/>
</dbReference>
<evidence type="ECO:0000256" key="1">
    <source>
        <dbReference type="ARBA" id="ARBA00006484"/>
    </source>
</evidence>
<dbReference type="InterPro" id="IPR057326">
    <property type="entry name" value="KR_dom"/>
</dbReference>
<dbReference type="PRINTS" id="PR00081">
    <property type="entry name" value="GDHRDH"/>
</dbReference>
<protein>
    <submittedName>
        <fullName evidence="4">3-oxoacyl-[acyl-carrier-protein] reductase FabG</fullName>
        <ecNumber evidence="4">1.1.1.100</ecNumber>
    </submittedName>
</protein>